<sequence length="187" mass="21681">MAGIDHLRDAALSLPSDLVCHLRGVAEKHLKDIDEERLQEEKDELKRTQDLEHYGKHKKQGKQGTTMTSIGVPVPKMRPAQDVLKRLQWDTDLDVSKYVIGYLERFAGIKELPATKWISEFTEEEWIPQHRIKYFKRLCENGEEEIVWDREKRIDKIFGSGLRVSGPEDDEKMDIRSEDGGVNLLPQ</sequence>
<proteinExistence type="predicted"/>
<dbReference type="InterPro" id="IPR040459">
    <property type="entry name" value="MJ1316"/>
</dbReference>
<accession>A0A0D2CYR5</accession>
<evidence type="ECO:0000313" key="3">
    <source>
        <dbReference type="EMBL" id="KIW35035.1"/>
    </source>
</evidence>
<dbReference type="Proteomes" id="UP000054466">
    <property type="component" value="Unassembled WGS sequence"/>
</dbReference>
<dbReference type="Pfam" id="PF04457">
    <property type="entry name" value="MJ1316"/>
    <property type="match status" value="1"/>
</dbReference>
<organism evidence="3 4">
    <name type="scientific">Cladophialophora immunda</name>
    <dbReference type="NCBI Taxonomy" id="569365"/>
    <lineage>
        <taxon>Eukaryota</taxon>
        <taxon>Fungi</taxon>
        <taxon>Dikarya</taxon>
        <taxon>Ascomycota</taxon>
        <taxon>Pezizomycotina</taxon>
        <taxon>Eurotiomycetes</taxon>
        <taxon>Chaetothyriomycetidae</taxon>
        <taxon>Chaetothyriales</taxon>
        <taxon>Herpotrichiellaceae</taxon>
        <taxon>Cladophialophora</taxon>
    </lineage>
</organism>
<reference evidence="3 4" key="1">
    <citation type="submission" date="2015-01" db="EMBL/GenBank/DDBJ databases">
        <title>The Genome Sequence of Cladophialophora immunda CBS83496.</title>
        <authorList>
            <consortium name="The Broad Institute Genomics Platform"/>
            <person name="Cuomo C."/>
            <person name="de Hoog S."/>
            <person name="Gorbushina A."/>
            <person name="Stielow B."/>
            <person name="Teixiera M."/>
            <person name="Abouelleil A."/>
            <person name="Chapman S.B."/>
            <person name="Priest M."/>
            <person name="Young S.K."/>
            <person name="Wortman J."/>
            <person name="Nusbaum C."/>
            <person name="Birren B."/>
        </authorList>
    </citation>
    <scope>NUCLEOTIDE SEQUENCE [LARGE SCALE GENOMIC DNA]</scope>
    <source>
        <strain evidence="3 4">CBS 83496</strain>
    </source>
</reference>
<feature type="region of interest" description="Disordered" evidence="1">
    <location>
        <begin position="168"/>
        <end position="187"/>
    </location>
</feature>
<evidence type="ECO:0000259" key="2">
    <source>
        <dbReference type="Pfam" id="PF04457"/>
    </source>
</evidence>
<name>A0A0D2CYR5_9EURO</name>
<protein>
    <recommendedName>
        <fullName evidence="2">MJ1316 RNA cyclic group end recognition domain-containing protein</fullName>
    </recommendedName>
</protein>
<dbReference type="AlphaFoldDB" id="A0A0D2CYR5"/>
<dbReference type="GeneID" id="27340957"/>
<dbReference type="PANTHER" id="PTHR46729:SF1">
    <property type="entry name" value="LEUKOCYTE RECEPTOR CLUSTER MEMBER 9"/>
    <property type="match status" value="1"/>
</dbReference>
<feature type="compositionally biased region" description="Basic and acidic residues" evidence="1">
    <location>
        <begin position="44"/>
        <end position="54"/>
    </location>
</feature>
<gene>
    <name evidence="3" type="ORF">PV07_01763</name>
</gene>
<dbReference type="RefSeq" id="XP_016255251.1">
    <property type="nucleotide sequence ID" value="XM_016388323.1"/>
</dbReference>
<feature type="region of interest" description="Disordered" evidence="1">
    <location>
        <begin position="44"/>
        <end position="73"/>
    </location>
</feature>
<dbReference type="PANTHER" id="PTHR46729">
    <property type="entry name" value="LEUKOCYTE RECEPTOR CLUSTER MEMBER 9"/>
    <property type="match status" value="1"/>
</dbReference>
<dbReference type="VEuPathDB" id="FungiDB:PV07_01763"/>
<dbReference type="OrthoDB" id="10263155at2759"/>
<evidence type="ECO:0000313" key="4">
    <source>
        <dbReference type="Proteomes" id="UP000054466"/>
    </source>
</evidence>
<keyword evidence="4" id="KW-1185">Reference proteome</keyword>
<feature type="domain" description="MJ1316 RNA cyclic group end recognition" evidence="2">
    <location>
        <begin position="77"/>
        <end position="150"/>
    </location>
</feature>
<dbReference type="STRING" id="569365.A0A0D2CYR5"/>
<evidence type="ECO:0000256" key="1">
    <source>
        <dbReference type="SAM" id="MobiDB-lite"/>
    </source>
</evidence>
<dbReference type="EMBL" id="KN847040">
    <property type="protein sequence ID" value="KIW35035.1"/>
    <property type="molecule type" value="Genomic_DNA"/>
</dbReference>
<dbReference type="HOGENOM" id="CLU_128310_0_0_1"/>
<dbReference type="InterPro" id="IPR042653">
    <property type="entry name" value="Leng9"/>
</dbReference>